<keyword evidence="4" id="KW-1015">Disulfide bond</keyword>
<dbReference type="InterPro" id="IPR009069">
    <property type="entry name" value="Cys_alpha_HP_mot_SF"/>
</dbReference>
<dbReference type="PROSITE" id="PS51808">
    <property type="entry name" value="CHCH"/>
    <property type="match status" value="1"/>
</dbReference>
<evidence type="ECO:0000313" key="6">
    <source>
        <dbReference type="RefSeq" id="XP_017778047.1"/>
    </source>
</evidence>
<proteinExistence type="inferred from homology"/>
<accession>A0ABM1MTZ7</accession>
<dbReference type="PANTHER" id="PTHR15590:SF0">
    <property type="entry name" value="CX9C MOTIF-CONTAINING PROTEIN 4"/>
    <property type="match status" value="1"/>
</dbReference>
<evidence type="ECO:0000256" key="2">
    <source>
        <dbReference type="ARBA" id="ARBA00009858"/>
    </source>
</evidence>
<name>A0ABM1MTZ7_NICVS</name>
<reference evidence="6" key="1">
    <citation type="submission" date="2025-08" db="UniProtKB">
        <authorList>
            <consortium name="RefSeq"/>
        </authorList>
    </citation>
    <scope>IDENTIFICATION</scope>
    <source>
        <tissue evidence="6">Whole Larva</tissue>
    </source>
</reference>
<dbReference type="PANTHER" id="PTHR15590">
    <property type="entry name" value="CX9C MOTIF-CONTAINING PROTEIN 4"/>
    <property type="match status" value="1"/>
</dbReference>
<keyword evidence="5" id="KW-1185">Reference proteome</keyword>
<protein>
    <submittedName>
        <fullName evidence="6">Cx9C motif-containing protein 4</fullName>
    </submittedName>
</protein>
<evidence type="ECO:0000256" key="4">
    <source>
        <dbReference type="ARBA" id="ARBA00023157"/>
    </source>
</evidence>
<dbReference type="Proteomes" id="UP000695000">
    <property type="component" value="Unplaced"/>
</dbReference>
<dbReference type="SUPFAM" id="SSF47072">
    <property type="entry name" value="Cysteine alpha-hairpin motif"/>
    <property type="match status" value="1"/>
</dbReference>
<dbReference type="Gene3D" id="1.10.287.1130">
    <property type="entry name" value="CytochromE C oxidase copper chaperone"/>
    <property type="match status" value="1"/>
</dbReference>
<comment type="subcellular location">
    <subcellularLocation>
        <location evidence="1">Mitochondrion</location>
    </subcellularLocation>
</comment>
<gene>
    <name evidence="6" type="primary">LOC108563778</name>
</gene>
<dbReference type="Pfam" id="PF08991">
    <property type="entry name" value="CMC4"/>
    <property type="match status" value="1"/>
</dbReference>
<evidence type="ECO:0000256" key="1">
    <source>
        <dbReference type="ARBA" id="ARBA00004173"/>
    </source>
</evidence>
<dbReference type="InterPro" id="IPR027179">
    <property type="entry name" value="CMC4"/>
</dbReference>
<evidence type="ECO:0000256" key="3">
    <source>
        <dbReference type="ARBA" id="ARBA00023128"/>
    </source>
</evidence>
<evidence type="ECO:0000313" key="5">
    <source>
        <dbReference type="Proteomes" id="UP000695000"/>
    </source>
</evidence>
<organism evidence="5 6">
    <name type="scientific">Nicrophorus vespilloides</name>
    <name type="common">Boreal carrion beetle</name>
    <dbReference type="NCBI Taxonomy" id="110193"/>
    <lineage>
        <taxon>Eukaryota</taxon>
        <taxon>Metazoa</taxon>
        <taxon>Ecdysozoa</taxon>
        <taxon>Arthropoda</taxon>
        <taxon>Hexapoda</taxon>
        <taxon>Insecta</taxon>
        <taxon>Pterygota</taxon>
        <taxon>Neoptera</taxon>
        <taxon>Endopterygota</taxon>
        <taxon>Coleoptera</taxon>
        <taxon>Polyphaga</taxon>
        <taxon>Staphyliniformia</taxon>
        <taxon>Silphidae</taxon>
        <taxon>Nicrophorinae</taxon>
        <taxon>Nicrophorus</taxon>
    </lineage>
</organism>
<dbReference type="GeneID" id="108563778"/>
<keyword evidence="3" id="KW-0496">Mitochondrion</keyword>
<dbReference type="RefSeq" id="XP_017778047.1">
    <property type="nucleotide sequence ID" value="XM_017922558.1"/>
</dbReference>
<comment type="similarity">
    <text evidence="2">Belongs to the CMC4 family.</text>
</comment>
<sequence length="70" mass="8262">MNKEKDPCKPYACKIQACLKSNRYQEPDCQYAIEDMKNCCLKWREKSYVCGGFAYLYAQPQQEQPKVTKQ</sequence>